<dbReference type="GO" id="GO:0016987">
    <property type="term" value="F:sigma factor activity"/>
    <property type="evidence" value="ECO:0007669"/>
    <property type="project" value="UniProtKB-KW"/>
</dbReference>
<reference evidence="6" key="1">
    <citation type="submission" date="2021-02" db="EMBL/GenBank/DDBJ databases">
        <title>Infant gut strain persistence is associated with maternal origin, phylogeny, and functional potential including surface adhesion and iron acquisition.</title>
        <authorList>
            <person name="Lou Y.C."/>
        </authorList>
    </citation>
    <scope>NUCLEOTIDE SEQUENCE</scope>
    <source>
        <strain evidence="6">L3_101_000M1_dasL3_101_000M1_concoct_87</strain>
    </source>
</reference>
<evidence type="ECO:0000259" key="5">
    <source>
        <dbReference type="Pfam" id="PF04542"/>
    </source>
</evidence>
<dbReference type="NCBIfam" id="TIGR02937">
    <property type="entry name" value="sigma70-ECF"/>
    <property type="match status" value="1"/>
</dbReference>
<organism evidence="6 7">
    <name type="scientific">Subdoligranulum variabile</name>
    <dbReference type="NCBI Taxonomy" id="214851"/>
    <lineage>
        <taxon>Bacteria</taxon>
        <taxon>Bacillati</taxon>
        <taxon>Bacillota</taxon>
        <taxon>Clostridia</taxon>
        <taxon>Eubacteriales</taxon>
        <taxon>Oscillospiraceae</taxon>
        <taxon>Subdoligranulum</taxon>
    </lineage>
</organism>
<dbReference type="InterPro" id="IPR013325">
    <property type="entry name" value="RNA_pol_sigma_r2"/>
</dbReference>
<dbReference type="InterPro" id="IPR039425">
    <property type="entry name" value="RNA_pol_sigma-70-like"/>
</dbReference>
<name>A0A943D6T7_9FIRM</name>
<protein>
    <submittedName>
        <fullName evidence="6">Sigma-70 family RNA polymerase sigma factor</fullName>
    </submittedName>
</protein>
<keyword evidence="1" id="KW-0805">Transcription regulation</keyword>
<sequence length="154" mass="17700">MPLPELEELYTLYRTDLYRYLCHLTHDPTEAEDILSETFLRAMRRLPTYRGDCAVKTWLFGIARNIWLESLRKRRPDVSADDLLENYLAEDTLTEHTDTRLQWQRSVNCCSRKTTAPAALCSCARRAIPMRKSRYSCISVKARPASSNTAPAAG</sequence>
<feature type="domain" description="RNA polymerase sigma-70 region 2" evidence="5">
    <location>
        <begin position="9"/>
        <end position="75"/>
    </location>
</feature>
<evidence type="ECO:0000313" key="6">
    <source>
        <dbReference type="EMBL" id="MBS5331240.1"/>
    </source>
</evidence>
<keyword evidence="2" id="KW-0731">Sigma factor</keyword>
<dbReference type="PANTHER" id="PTHR43133">
    <property type="entry name" value="RNA POLYMERASE ECF-TYPE SIGMA FACTO"/>
    <property type="match status" value="1"/>
</dbReference>
<keyword evidence="3" id="KW-0238">DNA-binding</keyword>
<evidence type="ECO:0000313" key="7">
    <source>
        <dbReference type="Proteomes" id="UP000759273"/>
    </source>
</evidence>
<gene>
    <name evidence="6" type="ORF">KHY36_01760</name>
</gene>
<evidence type="ECO:0000256" key="4">
    <source>
        <dbReference type="ARBA" id="ARBA00023163"/>
    </source>
</evidence>
<dbReference type="InterPro" id="IPR014284">
    <property type="entry name" value="RNA_pol_sigma-70_dom"/>
</dbReference>
<dbReference type="InterPro" id="IPR007627">
    <property type="entry name" value="RNA_pol_sigma70_r2"/>
</dbReference>
<comment type="caution">
    <text evidence="6">The sequence shown here is derived from an EMBL/GenBank/DDBJ whole genome shotgun (WGS) entry which is preliminary data.</text>
</comment>
<dbReference type="AlphaFoldDB" id="A0A943D6T7"/>
<dbReference type="EMBL" id="JAGZGG010000003">
    <property type="protein sequence ID" value="MBS5331240.1"/>
    <property type="molecule type" value="Genomic_DNA"/>
</dbReference>
<dbReference type="GO" id="GO:0003677">
    <property type="term" value="F:DNA binding"/>
    <property type="evidence" value="ECO:0007669"/>
    <property type="project" value="UniProtKB-KW"/>
</dbReference>
<dbReference type="Pfam" id="PF04542">
    <property type="entry name" value="Sigma70_r2"/>
    <property type="match status" value="1"/>
</dbReference>
<evidence type="ECO:0000256" key="1">
    <source>
        <dbReference type="ARBA" id="ARBA00023015"/>
    </source>
</evidence>
<evidence type="ECO:0000256" key="3">
    <source>
        <dbReference type="ARBA" id="ARBA00023125"/>
    </source>
</evidence>
<dbReference type="Proteomes" id="UP000759273">
    <property type="component" value="Unassembled WGS sequence"/>
</dbReference>
<dbReference type="SUPFAM" id="SSF88946">
    <property type="entry name" value="Sigma2 domain of RNA polymerase sigma factors"/>
    <property type="match status" value="1"/>
</dbReference>
<accession>A0A943D6T7</accession>
<dbReference type="Gene3D" id="1.10.1740.10">
    <property type="match status" value="1"/>
</dbReference>
<keyword evidence="4" id="KW-0804">Transcription</keyword>
<dbReference type="GO" id="GO:0006352">
    <property type="term" value="P:DNA-templated transcription initiation"/>
    <property type="evidence" value="ECO:0007669"/>
    <property type="project" value="InterPro"/>
</dbReference>
<evidence type="ECO:0000256" key="2">
    <source>
        <dbReference type="ARBA" id="ARBA00023082"/>
    </source>
</evidence>
<proteinExistence type="predicted"/>
<dbReference type="PANTHER" id="PTHR43133:SF52">
    <property type="entry name" value="ECF RNA POLYMERASE SIGMA FACTOR SIGL"/>
    <property type="match status" value="1"/>
</dbReference>